<accession>A0ACA9KB40</accession>
<protein>
    <submittedName>
        <fullName evidence="1">9947_t:CDS:1</fullName>
    </submittedName>
</protein>
<dbReference type="EMBL" id="CAJVPM010001292">
    <property type="protein sequence ID" value="CAG8463883.1"/>
    <property type="molecule type" value="Genomic_DNA"/>
</dbReference>
<evidence type="ECO:0000313" key="2">
    <source>
        <dbReference type="Proteomes" id="UP000789860"/>
    </source>
</evidence>
<gene>
    <name evidence="1" type="ORF">SCALOS_LOCUS1732</name>
</gene>
<proteinExistence type="predicted"/>
<keyword evidence="2" id="KW-1185">Reference proteome</keyword>
<reference evidence="1" key="1">
    <citation type="submission" date="2021-06" db="EMBL/GenBank/DDBJ databases">
        <authorList>
            <person name="Kallberg Y."/>
            <person name="Tangrot J."/>
            <person name="Rosling A."/>
        </authorList>
    </citation>
    <scope>NUCLEOTIDE SEQUENCE</scope>
    <source>
        <strain evidence="1">AU212A</strain>
    </source>
</reference>
<sequence>MSKPNPNRFTLVTSSIKLKSNNKLLQKSLELDIHRNNPKEGQFGLDGQDPDKKGAKKILESIDVANRLTIDEAKETKRKAQLILVFLLTEGANTIKSNELINTLEILHTREVVLEKQKKFIEYLTRSSENKSPIAPIVLGYAY</sequence>
<comment type="caution">
    <text evidence="1">The sequence shown here is derived from an EMBL/GenBank/DDBJ whole genome shotgun (WGS) entry which is preliminary data.</text>
</comment>
<organism evidence="1 2">
    <name type="scientific">Scutellospora calospora</name>
    <dbReference type="NCBI Taxonomy" id="85575"/>
    <lineage>
        <taxon>Eukaryota</taxon>
        <taxon>Fungi</taxon>
        <taxon>Fungi incertae sedis</taxon>
        <taxon>Mucoromycota</taxon>
        <taxon>Glomeromycotina</taxon>
        <taxon>Glomeromycetes</taxon>
        <taxon>Diversisporales</taxon>
        <taxon>Gigasporaceae</taxon>
        <taxon>Scutellospora</taxon>
    </lineage>
</organism>
<name>A0ACA9KB40_9GLOM</name>
<evidence type="ECO:0000313" key="1">
    <source>
        <dbReference type="EMBL" id="CAG8463883.1"/>
    </source>
</evidence>
<dbReference type="Proteomes" id="UP000789860">
    <property type="component" value="Unassembled WGS sequence"/>
</dbReference>